<evidence type="ECO:0000259" key="7">
    <source>
        <dbReference type="Pfam" id="PF07970"/>
    </source>
</evidence>
<accession>A0A7G2C8U3</accession>
<dbReference type="EMBL" id="LR877150">
    <property type="protein sequence ID" value="CAD2215949.1"/>
    <property type="molecule type" value="Genomic_DNA"/>
</dbReference>
<evidence type="ECO:0000256" key="3">
    <source>
        <dbReference type="ARBA" id="ARBA00022692"/>
    </source>
</evidence>
<dbReference type="VEuPathDB" id="TriTrypDB:ADEAN_000340700"/>
<dbReference type="GO" id="GO:0016020">
    <property type="term" value="C:membrane"/>
    <property type="evidence" value="ECO:0007669"/>
    <property type="project" value="UniProtKB-SubCell"/>
</dbReference>
<evidence type="ECO:0000256" key="5">
    <source>
        <dbReference type="ARBA" id="ARBA00023136"/>
    </source>
</evidence>
<keyword evidence="4 6" id="KW-1133">Transmembrane helix</keyword>
<gene>
    <name evidence="9" type="ORF">ADEAN_000340700</name>
</gene>
<dbReference type="OrthoDB" id="270930at2759"/>
<feature type="domain" description="Endoplasmic reticulum vesicle transporter N-terminal" evidence="8">
    <location>
        <begin position="8"/>
        <end position="99"/>
    </location>
</feature>
<dbReference type="Pfam" id="PF13850">
    <property type="entry name" value="ERGIC_N"/>
    <property type="match status" value="1"/>
</dbReference>
<keyword evidence="3 6" id="KW-0812">Transmembrane</keyword>
<dbReference type="Pfam" id="PF07970">
    <property type="entry name" value="COPIIcoated_ERV"/>
    <property type="match status" value="1"/>
</dbReference>
<evidence type="ECO:0000256" key="2">
    <source>
        <dbReference type="ARBA" id="ARBA00005648"/>
    </source>
</evidence>
<feature type="transmembrane region" description="Helical" evidence="6">
    <location>
        <begin position="20"/>
        <end position="43"/>
    </location>
</feature>
<dbReference type="GO" id="GO:0005783">
    <property type="term" value="C:endoplasmic reticulum"/>
    <property type="evidence" value="ECO:0007669"/>
    <property type="project" value="TreeGrafter"/>
</dbReference>
<evidence type="ECO:0000259" key="8">
    <source>
        <dbReference type="Pfam" id="PF13850"/>
    </source>
</evidence>
<organism evidence="9 10">
    <name type="scientific">Angomonas deanei</name>
    <dbReference type="NCBI Taxonomy" id="59799"/>
    <lineage>
        <taxon>Eukaryota</taxon>
        <taxon>Discoba</taxon>
        <taxon>Euglenozoa</taxon>
        <taxon>Kinetoplastea</taxon>
        <taxon>Metakinetoplastina</taxon>
        <taxon>Trypanosomatida</taxon>
        <taxon>Trypanosomatidae</taxon>
        <taxon>Strigomonadinae</taxon>
        <taxon>Angomonas</taxon>
    </lineage>
</organism>
<evidence type="ECO:0000256" key="1">
    <source>
        <dbReference type="ARBA" id="ARBA00004141"/>
    </source>
</evidence>
<evidence type="ECO:0000313" key="10">
    <source>
        <dbReference type="Proteomes" id="UP000515908"/>
    </source>
</evidence>
<proteinExistence type="inferred from homology"/>
<reference evidence="9 10" key="1">
    <citation type="submission" date="2020-08" db="EMBL/GenBank/DDBJ databases">
        <authorList>
            <person name="Newling K."/>
            <person name="Davey J."/>
            <person name="Forrester S."/>
        </authorList>
    </citation>
    <scope>NUCLEOTIDE SEQUENCE [LARGE SCALE GENOMIC DNA]</scope>
    <source>
        <strain evidence="10">Crithidia deanei Carvalho (ATCC PRA-265)</strain>
    </source>
</reference>
<dbReference type="InterPro" id="IPR012936">
    <property type="entry name" value="Erv_C"/>
</dbReference>
<dbReference type="AlphaFoldDB" id="A0A7G2C8U3"/>
<feature type="domain" description="Endoplasmic reticulum vesicle transporter C-terminal" evidence="7">
    <location>
        <begin position="123"/>
        <end position="287"/>
    </location>
</feature>
<dbReference type="GO" id="GO:0030134">
    <property type="term" value="C:COPII-coated ER to Golgi transport vesicle"/>
    <property type="evidence" value="ECO:0007669"/>
    <property type="project" value="TreeGrafter"/>
</dbReference>
<feature type="transmembrane region" description="Helical" evidence="6">
    <location>
        <begin position="269"/>
        <end position="291"/>
    </location>
</feature>
<comment type="similarity">
    <text evidence="2">Belongs to the ERGIC family.</text>
</comment>
<dbReference type="InterPro" id="IPR039542">
    <property type="entry name" value="Erv_N"/>
</dbReference>
<dbReference type="InterPro" id="IPR045888">
    <property type="entry name" value="Erv"/>
</dbReference>
<dbReference type="PANTHER" id="PTHR10984:SF25">
    <property type="entry name" value="ENDOPLASMIC RETICULUM-GOLGI INTERMEDIATE COMPARTMENT PROTEIN 3"/>
    <property type="match status" value="1"/>
</dbReference>
<keyword evidence="5 6" id="KW-0472">Membrane</keyword>
<dbReference type="Proteomes" id="UP000515908">
    <property type="component" value="Chromosome 06"/>
</dbReference>
<protein>
    <submittedName>
        <fullName evidence="9">Endoplasmic Reticulum-Golgi Intermediate Compartment (ERGIC)/Endoplasmic reticulum vesicle transporter, putative</fullName>
    </submittedName>
</protein>
<evidence type="ECO:0000256" key="6">
    <source>
        <dbReference type="SAM" id="Phobius"/>
    </source>
</evidence>
<evidence type="ECO:0000256" key="4">
    <source>
        <dbReference type="ARBA" id="ARBA00022989"/>
    </source>
</evidence>
<name>A0A7G2C8U3_9TRYP</name>
<dbReference type="PANTHER" id="PTHR10984">
    <property type="entry name" value="ENDOPLASMIC RETICULUM-GOLGI INTERMEDIATE COMPARTMENT PROTEIN"/>
    <property type="match status" value="1"/>
</dbReference>
<comment type="subcellular location">
    <subcellularLocation>
        <location evidence="1">Membrane</location>
        <topology evidence="1">Multi-pass membrane protein</topology>
    </subcellularLocation>
</comment>
<dbReference type="PROSITE" id="PS51257">
    <property type="entry name" value="PROKAR_LIPOPROTEIN"/>
    <property type="match status" value="1"/>
</dbReference>
<keyword evidence="10" id="KW-1185">Reference proteome</keyword>
<sequence>MRGQKQWRNADIFRRIPKDLTEATTSGAIISIACIIIMSLLFFGEVVSYVFPRVNSDVVIASDEREIGKKMKVSLDMTFHKLPCEILSVDIIDVLHNHQVGSMKNIKSTRIDLKGKTIDPKTPVTPNEGCIIVGYIEVAKVPGNFHISSHTKPHEAARLFPEGINVEHTIRHLSFGSTNVKTLRKVAQLSPLDGRKGTSKRKNVMYQYFLEIIPTTYKGVLFSSDTYQFTSQMSKISLHPGHMPAVFFDYRLSPLSVQYSSGRVSFTHFLTYVCAIVGGVYTVCGLLSRFVHVSYAQIQKRMLGKGD</sequence>
<evidence type="ECO:0000313" key="9">
    <source>
        <dbReference type="EMBL" id="CAD2215949.1"/>
    </source>
</evidence>